<dbReference type="Pfam" id="PF17957">
    <property type="entry name" value="Big_7"/>
    <property type="match status" value="1"/>
</dbReference>
<evidence type="ECO:0000259" key="8">
    <source>
        <dbReference type="PROSITE" id="PS51007"/>
    </source>
</evidence>
<dbReference type="GO" id="GO:0046872">
    <property type="term" value="F:metal ion binding"/>
    <property type="evidence" value="ECO:0007669"/>
    <property type="project" value="UniProtKB-KW"/>
</dbReference>
<organism evidence="10 11">
    <name type="scientific">Aquimarina algicola</name>
    <dbReference type="NCBI Taxonomy" id="2589995"/>
    <lineage>
        <taxon>Bacteria</taxon>
        <taxon>Pseudomonadati</taxon>
        <taxon>Bacteroidota</taxon>
        <taxon>Flavobacteriia</taxon>
        <taxon>Flavobacteriales</taxon>
        <taxon>Flavobacteriaceae</taxon>
        <taxon>Aquimarina</taxon>
    </lineage>
</organism>
<dbReference type="InterPro" id="IPR022409">
    <property type="entry name" value="PKD/Chitinase_dom"/>
</dbReference>
<feature type="domain" description="CBM3" evidence="9">
    <location>
        <begin position="1677"/>
        <end position="1823"/>
    </location>
</feature>
<keyword evidence="3" id="KW-0732">Signal</keyword>
<dbReference type="Gene3D" id="2.60.40.10">
    <property type="entry name" value="Immunoglobulins"/>
    <property type="match status" value="2"/>
</dbReference>
<dbReference type="CDD" id="cd00146">
    <property type="entry name" value="PKD"/>
    <property type="match status" value="1"/>
</dbReference>
<dbReference type="SUPFAM" id="SSF46626">
    <property type="entry name" value="Cytochrome c"/>
    <property type="match status" value="2"/>
</dbReference>
<evidence type="ECO:0000256" key="5">
    <source>
        <dbReference type="PROSITE-ProRule" id="PRU00433"/>
    </source>
</evidence>
<keyword evidence="6" id="KW-1133">Transmembrane helix</keyword>
<evidence type="ECO:0000313" key="10">
    <source>
        <dbReference type="EMBL" id="TPN85116.1"/>
    </source>
</evidence>
<dbReference type="PROSITE" id="PS51007">
    <property type="entry name" value="CYTC"/>
    <property type="match status" value="2"/>
</dbReference>
<evidence type="ECO:0000259" key="7">
    <source>
        <dbReference type="PROSITE" id="PS50093"/>
    </source>
</evidence>
<dbReference type="InterPro" id="IPR036966">
    <property type="entry name" value="CBM3_sf"/>
</dbReference>
<keyword evidence="6" id="KW-0472">Membrane</keyword>
<feature type="domain" description="Cytochrome c" evidence="8">
    <location>
        <begin position="925"/>
        <end position="1052"/>
    </location>
</feature>
<gene>
    <name evidence="10" type="ORF">FHK87_13880</name>
</gene>
<proteinExistence type="predicted"/>
<dbReference type="PANTHER" id="PTHR47197">
    <property type="entry name" value="PROTEIN NIRF"/>
    <property type="match status" value="1"/>
</dbReference>
<keyword evidence="4 5" id="KW-0408">Iron</keyword>
<dbReference type="RefSeq" id="WP_140594035.1">
    <property type="nucleotide sequence ID" value="NZ_VFWZ01000004.1"/>
</dbReference>
<evidence type="ECO:0000256" key="2">
    <source>
        <dbReference type="ARBA" id="ARBA00022723"/>
    </source>
</evidence>
<dbReference type="SMART" id="SM00089">
    <property type="entry name" value="PKD"/>
    <property type="match status" value="1"/>
</dbReference>
<evidence type="ECO:0000256" key="6">
    <source>
        <dbReference type="SAM" id="Phobius"/>
    </source>
</evidence>
<dbReference type="Pfam" id="PF18962">
    <property type="entry name" value="Por_Secre_tail"/>
    <property type="match status" value="1"/>
</dbReference>
<dbReference type="InterPro" id="IPR051200">
    <property type="entry name" value="Host-pathogen_enzymatic-act"/>
</dbReference>
<dbReference type="PROSITE" id="PS50093">
    <property type="entry name" value="PKD"/>
    <property type="match status" value="1"/>
</dbReference>
<name>A0A504J2H6_9FLAO</name>
<dbReference type="Gene3D" id="2.60.40.710">
    <property type="entry name" value="Endoglucanase-like"/>
    <property type="match status" value="1"/>
</dbReference>
<dbReference type="EMBL" id="VFWZ01000004">
    <property type="protein sequence ID" value="TPN85116.1"/>
    <property type="molecule type" value="Genomic_DNA"/>
</dbReference>
<feature type="domain" description="PKD" evidence="7">
    <location>
        <begin position="480"/>
        <end position="570"/>
    </location>
</feature>
<dbReference type="SMART" id="SM01067">
    <property type="entry name" value="CBM_3"/>
    <property type="match status" value="1"/>
</dbReference>
<comment type="caution">
    <text evidence="10">The sequence shown here is derived from an EMBL/GenBank/DDBJ whole genome shotgun (WGS) entry which is preliminary data.</text>
</comment>
<evidence type="ECO:0000256" key="3">
    <source>
        <dbReference type="ARBA" id="ARBA00022729"/>
    </source>
</evidence>
<dbReference type="GO" id="GO:0020037">
    <property type="term" value="F:heme binding"/>
    <property type="evidence" value="ECO:0007669"/>
    <property type="project" value="InterPro"/>
</dbReference>
<feature type="transmembrane region" description="Helical" evidence="6">
    <location>
        <begin position="21"/>
        <end position="42"/>
    </location>
</feature>
<dbReference type="InterPro" id="IPR008965">
    <property type="entry name" value="CBM2/CBM3_carb-bd_dom_sf"/>
</dbReference>
<dbReference type="OrthoDB" id="9805202at2"/>
<dbReference type="GO" id="GO:0030248">
    <property type="term" value="F:cellulose binding"/>
    <property type="evidence" value="ECO:0007669"/>
    <property type="project" value="InterPro"/>
</dbReference>
<protein>
    <submittedName>
        <fullName evidence="10">PKD domain-containing protein</fullName>
    </submittedName>
</protein>
<dbReference type="InterPro" id="IPR011048">
    <property type="entry name" value="Haem_d1_sf"/>
</dbReference>
<dbReference type="Gene3D" id="2.130.10.10">
    <property type="entry name" value="YVTN repeat-like/Quinoprotein amine dehydrogenase"/>
    <property type="match status" value="1"/>
</dbReference>
<dbReference type="InterPro" id="IPR001956">
    <property type="entry name" value="CBM3"/>
</dbReference>
<dbReference type="InterPro" id="IPR032812">
    <property type="entry name" value="SbsA_Ig"/>
</dbReference>
<accession>A0A504J2H6</accession>
<evidence type="ECO:0000256" key="4">
    <source>
        <dbReference type="ARBA" id="ARBA00023004"/>
    </source>
</evidence>
<dbReference type="SUPFAM" id="SSF51004">
    <property type="entry name" value="C-terminal (heme d1) domain of cytochrome cd1-nitrite reductase"/>
    <property type="match status" value="1"/>
</dbReference>
<dbReference type="SUPFAM" id="SSF49384">
    <property type="entry name" value="Carbohydrate-binding domain"/>
    <property type="match status" value="1"/>
</dbReference>
<dbReference type="Pfam" id="PF00942">
    <property type="entry name" value="CBM_3"/>
    <property type="match status" value="1"/>
</dbReference>
<dbReference type="InterPro" id="IPR036909">
    <property type="entry name" value="Cyt_c-like_dom_sf"/>
</dbReference>
<evidence type="ECO:0000256" key="1">
    <source>
        <dbReference type="ARBA" id="ARBA00022617"/>
    </source>
</evidence>
<dbReference type="PANTHER" id="PTHR47197:SF3">
    <property type="entry name" value="DIHYDRO-HEME D1 DEHYDROGENASE"/>
    <property type="match status" value="1"/>
</dbReference>
<dbReference type="InterPro" id="IPR035986">
    <property type="entry name" value="PKD_dom_sf"/>
</dbReference>
<dbReference type="InterPro" id="IPR013783">
    <property type="entry name" value="Ig-like_fold"/>
</dbReference>
<dbReference type="Gene3D" id="1.10.760.10">
    <property type="entry name" value="Cytochrome c-like domain"/>
    <property type="match status" value="2"/>
</dbReference>
<dbReference type="Pfam" id="PF21419">
    <property type="entry name" value="RoxA-like_Cyt-c"/>
    <property type="match status" value="1"/>
</dbReference>
<dbReference type="Pfam" id="PF18911">
    <property type="entry name" value="PKD_4"/>
    <property type="match status" value="1"/>
</dbReference>
<dbReference type="SUPFAM" id="SSF49299">
    <property type="entry name" value="PKD domain"/>
    <property type="match status" value="1"/>
</dbReference>
<keyword evidence="6" id="KW-0812">Transmembrane</keyword>
<keyword evidence="1 5" id="KW-0349">Heme</keyword>
<dbReference type="InterPro" id="IPR026444">
    <property type="entry name" value="Secre_tail"/>
</dbReference>
<dbReference type="InterPro" id="IPR015943">
    <property type="entry name" value="WD40/YVTN_repeat-like_dom_sf"/>
</dbReference>
<dbReference type="InterPro" id="IPR009056">
    <property type="entry name" value="Cyt_c-like_dom"/>
</dbReference>
<sequence>MKHKFKPKIKQCFAYAKSHCLKIAYIVGTIISLGLVTQRAYFQLDGTSGPKMTTQTWPAGTFLANFPEGDRVSTYHRNYLMIAGQEGTGIWNISNPTAPTKVQSNDAANNGHRWWKMGDLFYREYSVPEVAGTGYKYLDLSDMLNRKPITSSDVLYTVKDGQSNYDNLETFPHTIDGSRVFDMRTGEQLDDIPAAVSLPDVVLRIGNYVFYAPQSGAISVFDFGDPKNIKFLGSFGEDVPHEQYSTGFQVWKNYLIYMSGNEGENSLVAFDISDPTNVKHGFSLSSDQVTLGRYMTFQDEFGFTGRFDRGVKFNFETMKIEQEFVPPSDDEIVQLLDFQWVPVGHIVVATGDGKTSIYSHQDNLDIRPPSVGHHFPVSGATNQPITTTIGFVINEVLDDLTLNDKTIQVSPLGGEPIEGDVSSSSYQVINYAPRKPLLPNTTYKVKFVEGGIKDAVGNGIEEYTYYFTTGGDSSNQSPEVTKIETNIPSPLTINTPINFTTNATDPEGNTLSYRWDFGDGSPKTEWINNTVSHTYTEAGNYLVQVQVSDNNGGFAVASQSIVVVETTTGELPTQSSPITVDQTNRIVWTANPDNNTVTLVNADNLSLIKEVSVGKHPTNIAIDENGNAWVTCRDSDEIYIINTSGIVSSQIALPKGTQPYGIAFTPDGKRCFVSGFGSGELLELSSNTQKLVSSVTLGSTPRAIAITGDASKILVTRLISPDQEGQIWEVDLNTLTVSKTITLPIDDFTGDNGNQGRGLPNYVAGITIHPNNKTAWSVAKKDNILRGLARDGQPLTFDNVVRTAISPIDLTIGKENINQRIDIDNHGQPSSALYTPSGNYIIVTMQGNNRIVVIDPKKGLELLKMDVGKAPQGLAIDETTNRIFVKNFMDRSITVFDAEEMITTGVSILEKLATINTVAQEQLSATVLKGKQIFYDAANIKMGTDGYVSCASCHIDGTEDGRTWDFTDRGEGLRNTISLIGREGTGHGRVHWSANFDEIQDFENDIRFHFKGRGFMTDTDFSEGTTALSLGDPKKGKSADLDALTAYIESLNTFYPSPYRNTNGTLTTDAEAGKALFENLKCMSCHGGEDFTDSDTGRMHDVGTIKNNSGSRLGKQLLGLDVPTLRGVWATAPYLHDGSAKTIAEVFTKYNTNDQHGATSGLSTTQINQLEAYIKQIDGSAIAPEYTYTLEMASPTDGATIDREQSVPLKVNTTVDDITKIAYYVDNELVEEVTTTPFESSWTPIIWKTYAITAKVFYNNGKTASITPEVKVKFKNTIKVLYVVGDKAQLSFDDQTIKSHVEQELGFTVTLMSDEDANGPGVANPFEMVLVSSSVDPAILGNDLEAVKVPIMTWDPFMYNRLRLVSPTSNDSYGFTNTAYNTVEITNPKHPMAAGMSVNTSLYNITQTMPFGIPREEAIIIAQVDNIPILFGYDNGPSVTSRRVAFPLRDQFIHLFTEQGWDLFDAAVIWTLHGGDASTPIGPLPDVFFTSPKDGDLINLPLKVDFKTEGWSLPSQQYKLRFKIDGNDRGLITSDGTITDGTNLSEGPHELTLQMERSDNSITELGETITVVVTNDPLPQEPGAIIESPVNGALVGPDFELIFTTFDWDITPGGRHLDYFIDDIKQGSIFEIQPISIQGLSDGAHTISLAAIDENGQSIGEPTKVNITVDNDFNNLPDTDYSVEYYDGSQNASTSQFKPVFKIVNKSTSAVPYSDFKIRYWFTPELDVPMVFNLDYSPIIGIAGSFGNNTSGDYVEIGFNNTSGNLPANGESGVIQTRIHHVGYQNLDQSNDFSYDPNKTSFQPNVKVTLYYKDQLVWGLEPSNSLKQHNHNYDLKIMTFPNPVKDLVTIQSSINLEDASVTIVNIAGKRIAVEPQKIHPKIYSINLKDYPSGLYFVRINYKNKTYTKRLIK</sequence>
<dbReference type="PROSITE" id="PS51172">
    <property type="entry name" value="CBM3"/>
    <property type="match status" value="1"/>
</dbReference>
<keyword evidence="2 5" id="KW-0479">Metal-binding</keyword>
<keyword evidence="11" id="KW-1185">Reference proteome</keyword>
<dbReference type="GO" id="GO:0009055">
    <property type="term" value="F:electron transfer activity"/>
    <property type="evidence" value="ECO:0007669"/>
    <property type="project" value="InterPro"/>
</dbReference>
<reference evidence="10 11" key="1">
    <citation type="submission" date="2019-06" db="EMBL/GenBank/DDBJ databases">
        <authorList>
            <person name="Meng X."/>
        </authorList>
    </citation>
    <scope>NUCLEOTIDE SEQUENCE [LARGE SCALE GENOMIC DNA]</scope>
    <source>
        <strain evidence="10 11">M625</strain>
    </source>
</reference>
<dbReference type="GO" id="GO:0005975">
    <property type="term" value="P:carbohydrate metabolic process"/>
    <property type="evidence" value="ECO:0007669"/>
    <property type="project" value="InterPro"/>
</dbReference>
<dbReference type="InterPro" id="IPR000601">
    <property type="entry name" value="PKD_dom"/>
</dbReference>
<evidence type="ECO:0000313" key="11">
    <source>
        <dbReference type="Proteomes" id="UP000315540"/>
    </source>
</evidence>
<evidence type="ECO:0000259" key="9">
    <source>
        <dbReference type="PROSITE" id="PS51172"/>
    </source>
</evidence>
<dbReference type="Pfam" id="PF13205">
    <property type="entry name" value="Big_5"/>
    <property type="match status" value="1"/>
</dbReference>
<dbReference type="Proteomes" id="UP000315540">
    <property type="component" value="Unassembled WGS sequence"/>
</dbReference>
<feature type="domain" description="Cytochrome c" evidence="8">
    <location>
        <begin position="1068"/>
        <end position="1178"/>
    </location>
</feature>
<dbReference type="NCBIfam" id="TIGR04183">
    <property type="entry name" value="Por_Secre_tail"/>
    <property type="match status" value="1"/>
</dbReference>